<protein>
    <submittedName>
        <fullName evidence="1">Uncharacterized protein</fullName>
    </submittedName>
</protein>
<accession>A0A941W4X7</accession>
<dbReference type="EMBL" id="JAANXD010000070">
    <property type="protein sequence ID" value="MBS1258581.1"/>
    <property type="molecule type" value="Genomic_DNA"/>
</dbReference>
<proteinExistence type="predicted"/>
<reference evidence="1" key="1">
    <citation type="journal article" date="2021" name="ISME J.">
        <title>Fine-scale metabolic discontinuity in a stratified prokaryote microbiome of a Red Sea deep halocline.</title>
        <authorList>
            <person name="Michoud G."/>
            <person name="Ngugi D.K."/>
            <person name="Barozzi A."/>
            <person name="Merlino G."/>
            <person name="Calleja M.L."/>
            <person name="Delgado-Huertas A."/>
            <person name="Moran X.A.G."/>
            <person name="Daffonchio D."/>
        </authorList>
    </citation>
    <scope>NUCLEOTIDE SEQUENCE</scope>
    <source>
        <strain evidence="1">SuakinDeep_MAG55_1</strain>
    </source>
</reference>
<dbReference type="AlphaFoldDB" id="A0A941W4X7"/>
<evidence type="ECO:0000313" key="1">
    <source>
        <dbReference type="EMBL" id="MBS1258581.1"/>
    </source>
</evidence>
<gene>
    <name evidence="1" type="ORF">MAG551_01640</name>
</gene>
<comment type="caution">
    <text evidence="1">The sequence shown here is derived from an EMBL/GenBank/DDBJ whole genome shotgun (WGS) entry which is preliminary data.</text>
</comment>
<sequence>MQTDIKWEFEWFVPLTRFSSKRLGTGLEREYTNQLILMYE</sequence>
<evidence type="ECO:0000313" key="2">
    <source>
        <dbReference type="Proteomes" id="UP000722750"/>
    </source>
</evidence>
<name>A0A941W4X7_9BACT</name>
<dbReference type="Proteomes" id="UP000722750">
    <property type="component" value="Unassembled WGS sequence"/>
</dbReference>
<organism evidence="1 2">
    <name type="scientific">Candidatus Scalindua arabica</name>
    <dbReference type="NCBI Taxonomy" id="1127984"/>
    <lineage>
        <taxon>Bacteria</taxon>
        <taxon>Pseudomonadati</taxon>
        <taxon>Planctomycetota</taxon>
        <taxon>Candidatus Brocadiia</taxon>
        <taxon>Candidatus Brocadiales</taxon>
        <taxon>Candidatus Scalinduaceae</taxon>
        <taxon>Candidatus Scalindua</taxon>
    </lineage>
</organism>